<dbReference type="InterPro" id="IPR039420">
    <property type="entry name" value="WalR-like"/>
</dbReference>
<comment type="caution">
    <text evidence="7">The sequence shown here is derived from an EMBL/GenBank/DDBJ whole genome shotgun (WGS) entry which is preliminary data.</text>
</comment>
<evidence type="ECO:0000313" key="8">
    <source>
        <dbReference type="Proteomes" id="UP001595859"/>
    </source>
</evidence>
<dbReference type="Pfam" id="PF00196">
    <property type="entry name" value="GerE"/>
    <property type="match status" value="1"/>
</dbReference>
<feature type="domain" description="Response regulatory" evidence="6">
    <location>
        <begin position="19"/>
        <end position="134"/>
    </location>
</feature>
<evidence type="ECO:0000259" key="5">
    <source>
        <dbReference type="PROSITE" id="PS50043"/>
    </source>
</evidence>
<name>A0ABV9S3B3_9PSEU</name>
<evidence type="ECO:0000256" key="2">
    <source>
        <dbReference type="ARBA" id="ARBA00023125"/>
    </source>
</evidence>
<evidence type="ECO:0000259" key="6">
    <source>
        <dbReference type="PROSITE" id="PS50110"/>
    </source>
</evidence>
<organism evidence="7 8">
    <name type="scientific">Actinophytocola glycyrrhizae</name>
    <dbReference type="NCBI Taxonomy" id="2044873"/>
    <lineage>
        <taxon>Bacteria</taxon>
        <taxon>Bacillati</taxon>
        <taxon>Actinomycetota</taxon>
        <taxon>Actinomycetes</taxon>
        <taxon>Pseudonocardiales</taxon>
        <taxon>Pseudonocardiaceae</taxon>
    </lineage>
</organism>
<dbReference type="Gene3D" id="3.40.50.2300">
    <property type="match status" value="1"/>
</dbReference>
<protein>
    <submittedName>
        <fullName evidence="7">LuxR C-terminal-related transcriptional regulator</fullName>
    </submittedName>
</protein>
<dbReference type="PROSITE" id="PS00622">
    <property type="entry name" value="HTH_LUXR_1"/>
    <property type="match status" value="1"/>
</dbReference>
<dbReference type="SUPFAM" id="SSF52172">
    <property type="entry name" value="CheY-like"/>
    <property type="match status" value="1"/>
</dbReference>
<dbReference type="EMBL" id="JBHSIS010000006">
    <property type="protein sequence ID" value="MFC4854995.1"/>
    <property type="molecule type" value="Genomic_DNA"/>
</dbReference>
<dbReference type="InterPro" id="IPR016032">
    <property type="entry name" value="Sig_transdc_resp-reg_C-effctor"/>
</dbReference>
<proteinExistence type="predicted"/>
<dbReference type="CDD" id="cd06170">
    <property type="entry name" value="LuxR_C_like"/>
    <property type="match status" value="1"/>
</dbReference>
<dbReference type="InterPro" id="IPR001789">
    <property type="entry name" value="Sig_transdc_resp-reg_receiver"/>
</dbReference>
<evidence type="ECO:0000313" key="7">
    <source>
        <dbReference type="EMBL" id="MFC4854995.1"/>
    </source>
</evidence>
<evidence type="ECO:0000256" key="1">
    <source>
        <dbReference type="ARBA" id="ARBA00023015"/>
    </source>
</evidence>
<dbReference type="PROSITE" id="PS50110">
    <property type="entry name" value="RESPONSE_REGULATORY"/>
    <property type="match status" value="1"/>
</dbReference>
<dbReference type="InterPro" id="IPR000792">
    <property type="entry name" value="Tscrpt_reg_LuxR_C"/>
</dbReference>
<evidence type="ECO:0000256" key="4">
    <source>
        <dbReference type="PROSITE-ProRule" id="PRU00169"/>
    </source>
</evidence>
<evidence type="ECO:0000256" key="3">
    <source>
        <dbReference type="ARBA" id="ARBA00023163"/>
    </source>
</evidence>
<dbReference type="PANTHER" id="PTHR43214:SF24">
    <property type="entry name" value="TRANSCRIPTIONAL REGULATORY PROTEIN NARL-RELATED"/>
    <property type="match status" value="1"/>
</dbReference>
<gene>
    <name evidence="7" type="ORF">ACFPCV_15930</name>
</gene>
<accession>A0ABV9S3B3</accession>
<dbReference type="Proteomes" id="UP001595859">
    <property type="component" value="Unassembled WGS sequence"/>
</dbReference>
<keyword evidence="8" id="KW-1185">Reference proteome</keyword>
<dbReference type="InterPro" id="IPR011006">
    <property type="entry name" value="CheY-like_superfamily"/>
</dbReference>
<dbReference type="RefSeq" id="WP_378056904.1">
    <property type="nucleotide sequence ID" value="NZ_JBHSIS010000006.1"/>
</dbReference>
<reference evidence="8" key="1">
    <citation type="journal article" date="2019" name="Int. J. Syst. Evol. Microbiol.">
        <title>The Global Catalogue of Microorganisms (GCM) 10K type strain sequencing project: providing services to taxonomists for standard genome sequencing and annotation.</title>
        <authorList>
            <consortium name="The Broad Institute Genomics Platform"/>
            <consortium name="The Broad Institute Genome Sequencing Center for Infectious Disease"/>
            <person name="Wu L."/>
            <person name="Ma J."/>
        </authorList>
    </citation>
    <scope>NUCLEOTIDE SEQUENCE [LARGE SCALE GENOMIC DNA]</scope>
    <source>
        <strain evidence="8">ZS-22-S1</strain>
    </source>
</reference>
<dbReference type="PANTHER" id="PTHR43214">
    <property type="entry name" value="TWO-COMPONENT RESPONSE REGULATOR"/>
    <property type="match status" value="1"/>
</dbReference>
<dbReference type="PRINTS" id="PR00038">
    <property type="entry name" value="HTHLUXR"/>
</dbReference>
<keyword evidence="1" id="KW-0805">Transcription regulation</keyword>
<sequence>MPPNTNLSPGRPANGAAVGVALIDGTPLVREGLSALVHRTPGLRWVGAAENPSVGLRLCERLRPDVVVVDSGLDSRGQLSHLLSGNPNLGVLLLVDEAHRTTQYIAGAVAAGVGGVVLRSAQPPQLVKAIQAVHSDGRYLDAALAALLAAPVTGSRRVNGVRQPLSQREHQVLQLIADGLENQAIANVLFVSVETVRTHVKSILRKLASRDRTHAVAVAFRSGVLTLDGAVPRARGGSDVRVR</sequence>
<dbReference type="SUPFAM" id="SSF46894">
    <property type="entry name" value="C-terminal effector domain of the bipartite response regulators"/>
    <property type="match status" value="1"/>
</dbReference>
<keyword evidence="3" id="KW-0804">Transcription</keyword>
<keyword evidence="2" id="KW-0238">DNA-binding</keyword>
<dbReference type="PROSITE" id="PS50043">
    <property type="entry name" value="HTH_LUXR_2"/>
    <property type="match status" value="1"/>
</dbReference>
<feature type="modified residue" description="4-aspartylphosphate" evidence="4">
    <location>
        <position position="70"/>
    </location>
</feature>
<feature type="domain" description="HTH luxR-type" evidence="5">
    <location>
        <begin position="158"/>
        <end position="223"/>
    </location>
</feature>
<keyword evidence="4" id="KW-0597">Phosphoprotein</keyword>
<dbReference type="SMART" id="SM00421">
    <property type="entry name" value="HTH_LUXR"/>
    <property type="match status" value="1"/>
</dbReference>